<dbReference type="GO" id="GO:0007635">
    <property type="term" value="P:chemosensory behavior"/>
    <property type="evidence" value="ECO:0007669"/>
    <property type="project" value="UniProtKB-ARBA"/>
</dbReference>
<proteinExistence type="inferred from homology"/>
<evidence type="ECO:0000313" key="20">
    <source>
        <dbReference type="Proteomes" id="UP000035682"/>
    </source>
</evidence>
<organism evidence="19">
    <name type="scientific">Strongyloides ratti</name>
    <name type="common">Parasitic roundworm</name>
    <dbReference type="NCBI Taxonomy" id="34506"/>
    <lineage>
        <taxon>Eukaryota</taxon>
        <taxon>Metazoa</taxon>
        <taxon>Ecdysozoa</taxon>
        <taxon>Nematoda</taxon>
        <taxon>Chromadorea</taxon>
        <taxon>Rhabditida</taxon>
        <taxon>Tylenchina</taxon>
        <taxon>Panagrolaimomorpha</taxon>
        <taxon>Strongyloidoidea</taxon>
        <taxon>Strongyloididae</taxon>
        <taxon>Strongyloides</taxon>
    </lineage>
</organism>
<evidence type="ECO:0000256" key="9">
    <source>
        <dbReference type="ARBA" id="ARBA00023170"/>
    </source>
</evidence>
<evidence type="ECO:0000256" key="10">
    <source>
        <dbReference type="ARBA" id="ARBA00023180"/>
    </source>
</evidence>
<dbReference type="GO" id="GO:0006935">
    <property type="term" value="P:chemotaxis"/>
    <property type="evidence" value="ECO:0007669"/>
    <property type="project" value="UniProtKB-ARBA"/>
</dbReference>
<dbReference type="GO" id="GO:0004672">
    <property type="term" value="F:protein kinase activity"/>
    <property type="evidence" value="ECO:0007669"/>
    <property type="project" value="InterPro"/>
</dbReference>
<reference evidence="21" key="3">
    <citation type="submission" date="2020-12" db="UniProtKB">
        <authorList>
            <consortium name="WormBaseParasite"/>
        </authorList>
    </citation>
    <scope>IDENTIFICATION</scope>
</reference>
<sequence>MSILKIIFFLKFGLIFALKTIHLGFLFPLNSISLFNLTSFNLSGGVVSLALEKIKEEQLLPNYEFIFSTKFDECINSKVSAKTYELIKNGVDVIFGPSCSKASTMAYFNVKFYNKVQIGWGIQSYSNIENTKKFPNLLNINPLITSTFIALFDFLKHFKWNRLSFISASNDIGRCSNILLSFKNFIQKSNSDMYITLTYITSNPPSKKDYEYFLNSIQDKSRIVLICFDSNIWRRQFYLTIFDMKLNINEYVFINIENMYSDFNTFNFNKNGKMYKFYEDTNIPNDGRDNDAKEIAQHSFFIDLEQTVFLNYSYMKQILKKIENYPFYCKTCNVDKYNSLSIFAPSLYNAIYMWSKILNTTLTIYGDKALDDPSLYRKHCKGTYKSIFSEFSQDDNCFNNANLFITGLNNDGTTTKYFQYLFSSSNTFSKYILISDYENKMFKKWNNYIPLTVPECGLNKDKCIKSFITNNKAWFIVICIICIIIIITIIIFFFIYYFYLFQKNNKKNFDTWKLNPNNMTRIDNENFKNEILGSFHSTSISINSNSCFRGKKETNKYFYGYYDGIPIVGRKHSIKFVYEKAIKNETKECFFLEHENVNRFIGMSLEPGHIYSIWKYCNRGSLFDIIESDNSILDTFFCNNMITDLLAGLIYIHNSSIKFHGTLTSKKCMISDHWQLKISDFNTKIVRCKDKVSTLDKLWMSPEMLKSEEYIGNTEGDIYSLGIIASEIFTKKHPWDYNNRKESLEELIYLIKKGGSNSIKPDIKIADGLIFNASAISLCKECWKENPQERPVLKNIITLHKQFSASKTKNLMDHVFSNLENYAQKLKNEVDERSKEIQEEQKKSDLLLKKMLPPQIADKLKLGISVPPEDFDNVTILFSDIVKFTNLSHKCSPFQVVNILNELFSQFDNIIENLDVYKVETIGDGYLCVSGLPNRNGNNHVVEIAKLSLGFMEICENFKILHLPNEKITLRIGCNTGPCTAGVVGLSMPRYCLFGDTVNTASRMESNGKPGRIHTTESFYCLLSTFGNFIMEHRGEIIIKGKGVMNTYWLNGMTGSSIRVIKLGFLFPLHSSVLYNISGFNLSAGAIPIAIDKIKKEQILPNFNFSFNVLFDECDPIKAIGETDIFVKNNIDIVFGPTCSISATKSSLHLTFYNKPTFTWGISANSAFKDTKRLPNLITINPLISPIIIALLDILKTFNWWNIALISTTNNLGRCSNIRKGIENEIQTDTSYLSVKVSYETNIPPNENEYDVFLDDVKKNARIIIGCFDSDYWRRKFLLKMFDHQMNNSEYVLINFENRNSNFMQYNFDKSGTRRLLTYEDVNIPNDGRDEDAYKIAKYTLFIDLVTSPDLELEFLKNVLNKVEGWPFYCKTCNTSSYMFPSIFAPYLHDSIYLWAKILNKTYNIYGEKALIDGSLYRKYCKGTYHGIVGTFTYDDNCFRTAEVELTGLSGKLNITSYIKYKFSSLLNFTKENLVSDLKTTLFKTWGNEIVPNIPKCGYLNNKCFINFIENNKVLFIIICVIISIIIIILLLITIHIFLIYRKRKKNESLQWKIPFSYLEKFEKNNSLNQSMVSFQSGVTSNSSHIIFKNKIESSKYIYAFYNNQPVVGEKHTSNNVNVKEIQKELNYILAFDHKNINKYYGMCIDIGKIISIWKYSERGSLFDFLQMDSSIIDTFFCNNMLTDLLEGLNYIHNSPINYHGFLSSKKCMISNHWQLKISNFDGKIVRVNDNISSIDKLWMSPEILRSEEYIGSVEGDIYSLGIIASELFTKSQPWNYCNRKESVDEIIYLVKKGGENIFRPEIHVAEGLDIFSTALDLCRECWRENKNERPKLKNIITLHKHFSISKAKNLMDHVFFTLEDCAQKLKNEVDERSKEIQEEQKKSDLLLKKMLPPQIADKLKLGISVPPEDFDNVTILFSDIVKFTNLSHKCSPFQVVNILNELFSQFDNIIENLDVYKVETIGDGYLCVSGLPNRNGNNHVVEIAKLSLGFMEICENFKILHLPNEKITLRIGCNTGPCTAGVVGLSMPRYCLFGDTVNTASRMESNGKPGRIHTTESFYCLLSTFGNFIMEHRGEIIIKGKGVMNTYWLNGKN</sequence>
<evidence type="ECO:0000256" key="7">
    <source>
        <dbReference type="ARBA" id="ARBA00022989"/>
    </source>
</evidence>
<evidence type="ECO:0000313" key="21">
    <source>
        <dbReference type="WBParaSite" id="SRAE_0000025200.1"/>
    </source>
</evidence>
<comment type="subcellular location">
    <subcellularLocation>
        <location evidence="2">Membrane</location>
        <topology evidence="2">Single-pass type I membrane protein</topology>
    </subcellularLocation>
</comment>
<feature type="domain" description="Protein kinase" evidence="17">
    <location>
        <begin position="1573"/>
        <end position="1843"/>
    </location>
</feature>
<keyword evidence="11 13" id="KW-0456">Lyase</keyword>
<evidence type="ECO:0000256" key="12">
    <source>
        <dbReference type="ARBA" id="ARBA00023293"/>
    </source>
</evidence>
<dbReference type="CTD" id="36373490"/>
<evidence type="ECO:0000256" key="15">
    <source>
        <dbReference type="SAM" id="Coils"/>
    </source>
</evidence>
<feature type="domain" description="Protein kinase" evidence="17">
    <location>
        <begin position="524"/>
        <end position="803"/>
    </location>
</feature>
<dbReference type="CDD" id="cd07302">
    <property type="entry name" value="CHD"/>
    <property type="match status" value="2"/>
</dbReference>
<dbReference type="InterPro" id="IPR000719">
    <property type="entry name" value="Prot_kinase_dom"/>
</dbReference>
<keyword evidence="4 16" id="KW-0812">Transmembrane</keyword>
<keyword evidence="5" id="KW-0732">Signal</keyword>
<dbReference type="OrthoDB" id="4062651at2759"/>
<dbReference type="OMA" id="EEWEPIT"/>
<dbReference type="GO" id="GO:0035556">
    <property type="term" value="P:intracellular signal transduction"/>
    <property type="evidence" value="ECO:0007669"/>
    <property type="project" value="InterPro"/>
</dbReference>
<dbReference type="SUPFAM" id="SSF53822">
    <property type="entry name" value="Periplasmic binding protein-like I"/>
    <property type="match status" value="2"/>
</dbReference>
<dbReference type="InterPro" id="IPR011009">
    <property type="entry name" value="Kinase-like_dom_sf"/>
</dbReference>
<dbReference type="InterPro" id="IPR018297">
    <property type="entry name" value="A/G_cyclase_CS"/>
</dbReference>
<dbReference type="WormBase" id="SRAE_0000025200">
    <property type="protein sequence ID" value="SRP09588"/>
    <property type="gene ID" value="WBGene00255992"/>
</dbReference>
<evidence type="ECO:0000256" key="5">
    <source>
        <dbReference type="ARBA" id="ARBA00022729"/>
    </source>
</evidence>
<dbReference type="Pfam" id="PF01094">
    <property type="entry name" value="ANF_receptor"/>
    <property type="match status" value="2"/>
</dbReference>
<dbReference type="SUPFAM" id="SSF56112">
    <property type="entry name" value="Protein kinase-like (PK-like)"/>
    <property type="match status" value="2"/>
</dbReference>
<dbReference type="InterPro" id="IPR001054">
    <property type="entry name" value="A/G_cyclase"/>
</dbReference>
<dbReference type="PROSITE" id="PS50125">
    <property type="entry name" value="GUANYLATE_CYCLASE_2"/>
    <property type="match status" value="2"/>
</dbReference>
<dbReference type="Gene3D" id="3.30.70.1230">
    <property type="entry name" value="Nucleotide cyclase"/>
    <property type="match status" value="2"/>
</dbReference>
<keyword evidence="12 14" id="KW-0141">cGMP biosynthesis</keyword>
<dbReference type="InterPro" id="IPR001828">
    <property type="entry name" value="ANF_lig-bd_rcpt"/>
</dbReference>
<dbReference type="Gene3D" id="1.10.510.10">
    <property type="entry name" value="Transferase(Phosphotransferase) domain 1"/>
    <property type="match status" value="2"/>
</dbReference>
<evidence type="ECO:0000313" key="22">
    <source>
        <dbReference type="WormBase" id="SRAE_0000025200"/>
    </source>
</evidence>
<feature type="domain" description="Guanylate cyclase" evidence="18">
    <location>
        <begin position="1915"/>
        <end position="2045"/>
    </location>
</feature>
<keyword evidence="9 19" id="KW-0675">Receptor</keyword>
<dbReference type="FunFam" id="3.30.70.1230:FF:000023">
    <property type="entry name" value="Guanylate cyclase"/>
    <property type="match status" value="2"/>
</dbReference>
<comment type="catalytic activity">
    <reaction evidence="1 14">
        <text>GTP = 3',5'-cyclic GMP + diphosphate</text>
        <dbReference type="Rhea" id="RHEA:13665"/>
        <dbReference type="ChEBI" id="CHEBI:33019"/>
        <dbReference type="ChEBI" id="CHEBI:37565"/>
        <dbReference type="ChEBI" id="CHEBI:57746"/>
        <dbReference type="EC" id="4.6.1.2"/>
    </reaction>
</comment>
<keyword evidence="15" id="KW-0175">Coiled coil</keyword>
<keyword evidence="6" id="KW-0547">Nucleotide-binding</keyword>
<evidence type="ECO:0000256" key="16">
    <source>
        <dbReference type="SAM" id="Phobius"/>
    </source>
</evidence>
<keyword evidence="10" id="KW-0325">Glycoprotein</keyword>
<dbReference type="Pfam" id="PF00211">
    <property type="entry name" value="Guanylate_cyc"/>
    <property type="match status" value="2"/>
</dbReference>
<dbReference type="Proteomes" id="UP000035682">
    <property type="component" value="Unplaced"/>
</dbReference>
<reference evidence="20" key="2">
    <citation type="submission" date="2014-09" db="EMBL/GenBank/DDBJ databases">
        <authorList>
            <person name="Martin A.A."/>
        </authorList>
    </citation>
    <scope>NUCLEOTIDE SEQUENCE</scope>
    <source>
        <strain evidence="20">ED321</strain>
    </source>
</reference>
<dbReference type="PANTHER" id="PTHR11920:SF495">
    <property type="entry name" value="RECEPTOR-TYPE GUANYLATE CYCLASE GCY-7"/>
    <property type="match status" value="1"/>
</dbReference>
<dbReference type="GO" id="GO:0004016">
    <property type="term" value="F:adenylate cyclase activity"/>
    <property type="evidence" value="ECO:0007669"/>
    <property type="project" value="TreeGrafter"/>
</dbReference>
<protein>
    <recommendedName>
        <fullName evidence="3 14">Guanylate cyclase</fullName>
        <ecNumber evidence="3 14">4.6.1.2</ecNumber>
    </recommendedName>
</protein>
<dbReference type="GO" id="GO:0004383">
    <property type="term" value="F:guanylate cyclase activity"/>
    <property type="evidence" value="ECO:0007669"/>
    <property type="project" value="UniProtKB-EC"/>
</dbReference>
<evidence type="ECO:0000256" key="14">
    <source>
        <dbReference type="RuleBase" id="RU003431"/>
    </source>
</evidence>
<evidence type="ECO:0000256" key="11">
    <source>
        <dbReference type="ARBA" id="ARBA00023239"/>
    </source>
</evidence>
<evidence type="ECO:0000256" key="8">
    <source>
        <dbReference type="ARBA" id="ARBA00023136"/>
    </source>
</evidence>
<feature type="domain" description="Guanylate cyclase" evidence="18">
    <location>
        <begin position="875"/>
        <end position="1005"/>
    </location>
</feature>
<dbReference type="GO" id="GO:0001653">
    <property type="term" value="F:peptide receptor activity"/>
    <property type="evidence" value="ECO:0007669"/>
    <property type="project" value="TreeGrafter"/>
</dbReference>
<dbReference type="GO" id="GO:0005524">
    <property type="term" value="F:ATP binding"/>
    <property type="evidence" value="ECO:0007669"/>
    <property type="project" value="InterPro"/>
</dbReference>
<dbReference type="InterPro" id="IPR050401">
    <property type="entry name" value="Cyclic_nucleotide_synthase"/>
</dbReference>
<name>A0A090KZ16_STRRB</name>
<dbReference type="PROSITE" id="PS00452">
    <property type="entry name" value="GUANYLATE_CYCLASE_1"/>
    <property type="match status" value="2"/>
</dbReference>
<keyword evidence="8 16" id="KW-0472">Membrane</keyword>
<dbReference type="EMBL" id="LN609405">
    <property type="protein sequence ID" value="CEF61122.1"/>
    <property type="molecule type" value="Genomic_DNA"/>
</dbReference>
<comment type="similarity">
    <text evidence="13">Belongs to the adenylyl cyclase class-4/guanylyl cyclase family.</text>
</comment>
<dbReference type="Gene3D" id="3.40.50.2300">
    <property type="match status" value="3"/>
</dbReference>
<dbReference type="EC" id="4.6.1.2" evidence="3 14"/>
<evidence type="ECO:0000256" key="2">
    <source>
        <dbReference type="ARBA" id="ARBA00004479"/>
    </source>
</evidence>
<dbReference type="CDD" id="cd06352">
    <property type="entry name" value="PBP1_NPR_GC-like"/>
    <property type="match status" value="2"/>
</dbReference>
<dbReference type="Gene3D" id="6.10.250.780">
    <property type="match status" value="1"/>
</dbReference>
<dbReference type="Pfam" id="PF00069">
    <property type="entry name" value="Pkinase"/>
    <property type="match status" value="2"/>
</dbReference>
<evidence type="ECO:0000313" key="19">
    <source>
        <dbReference type="EMBL" id="CEF61122.1"/>
    </source>
</evidence>
<dbReference type="GO" id="GO:0005886">
    <property type="term" value="C:plasma membrane"/>
    <property type="evidence" value="ECO:0007669"/>
    <property type="project" value="TreeGrafter"/>
</dbReference>
<evidence type="ECO:0000256" key="3">
    <source>
        <dbReference type="ARBA" id="ARBA00012202"/>
    </source>
</evidence>
<evidence type="ECO:0000259" key="18">
    <source>
        <dbReference type="PROSITE" id="PS50125"/>
    </source>
</evidence>
<evidence type="ECO:0000256" key="6">
    <source>
        <dbReference type="ARBA" id="ARBA00022741"/>
    </source>
</evidence>
<dbReference type="SMART" id="SM00044">
    <property type="entry name" value="CYCc"/>
    <property type="match status" value="2"/>
</dbReference>
<dbReference type="PROSITE" id="PS50011">
    <property type="entry name" value="PROTEIN_KINASE_DOM"/>
    <property type="match status" value="2"/>
</dbReference>
<evidence type="ECO:0000259" key="17">
    <source>
        <dbReference type="PROSITE" id="PS50011"/>
    </source>
</evidence>
<feature type="transmembrane region" description="Helical" evidence="16">
    <location>
        <begin position="1514"/>
        <end position="1541"/>
    </location>
</feature>
<dbReference type="GO" id="GO:0007168">
    <property type="term" value="P:receptor guanylyl cyclase signaling pathway"/>
    <property type="evidence" value="ECO:0007669"/>
    <property type="project" value="TreeGrafter"/>
</dbReference>
<dbReference type="GeneID" id="36373490"/>
<evidence type="ECO:0000256" key="4">
    <source>
        <dbReference type="ARBA" id="ARBA00022692"/>
    </source>
</evidence>
<feature type="coiled-coil region" evidence="15">
    <location>
        <begin position="816"/>
        <end position="843"/>
    </location>
</feature>
<gene>
    <name evidence="19 21 22" type="ORF">SRAE_0000025200</name>
</gene>
<dbReference type="WBParaSite" id="SRAE_0000025200.1">
    <property type="protein sequence ID" value="SRAE_0000025200.1"/>
    <property type="gene ID" value="WBGene00255992"/>
</dbReference>
<dbReference type="SUPFAM" id="SSF55073">
    <property type="entry name" value="Nucleotide cyclase"/>
    <property type="match status" value="2"/>
</dbReference>
<dbReference type="InterPro" id="IPR029787">
    <property type="entry name" value="Nucleotide_cyclase"/>
</dbReference>
<dbReference type="PANTHER" id="PTHR11920">
    <property type="entry name" value="GUANYLYL CYCLASE"/>
    <property type="match status" value="1"/>
</dbReference>
<dbReference type="InterPro" id="IPR028082">
    <property type="entry name" value="Peripla_BP_I"/>
</dbReference>
<feature type="transmembrane region" description="Helical" evidence="16">
    <location>
        <begin position="474"/>
        <end position="499"/>
    </location>
</feature>
<reference evidence="19" key="1">
    <citation type="submission" date="2014-09" db="EMBL/GenBank/DDBJ databases">
        <authorList>
            <person name="Aslett A.Martin."/>
        </authorList>
    </citation>
    <scope>NUCLEOTIDE SEQUENCE</scope>
    <source>
        <strain evidence="19">ED321 Heterogonic</strain>
    </source>
</reference>
<accession>A0A090KZ16</accession>
<evidence type="ECO:0000256" key="1">
    <source>
        <dbReference type="ARBA" id="ARBA00001436"/>
    </source>
</evidence>
<feature type="transmembrane region" description="Helical" evidence="16">
    <location>
        <begin position="7"/>
        <end position="27"/>
    </location>
</feature>
<keyword evidence="7 16" id="KW-1133">Transmembrane helix</keyword>
<keyword evidence="20" id="KW-1185">Reference proteome</keyword>
<dbReference type="RefSeq" id="XP_024500331.1">
    <property type="nucleotide sequence ID" value="XM_024646116.1"/>
</dbReference>
<evidence type="ECO:0000256" key="13">
    <source>
        <dbReference type="RuleBase" id="RU000405"/>
    </source>
</evidence>